<keyword evidence="2" id="KW-1185">Reference proteome</keyword>
<gene>
    <name evidence="1" type="ORF">JOE21_000977</name>
</gene>
<organism evidence="1 2">
    <name type="scientific">Desmospora profundinema</name>
    <dbReference type="NCBI Taxonomy" id="1571184"/>
    <lineage>
        <taxon>Bacteria</taxon>
        <taxon>Bacillati</taxon>
        <taxon>Bacillota</taxon>
        <taxon>Bacilli</taxon>
        <taxon>Bacillales</taxon>
        <taxon>Thermoactinomycetaceae</taxon>
        <taxon>Desmospora</taxon>
    </lineage>
</organism>
<name>A0ABU1IJN6_9BACL</name>
<dbReference type="RefSeq" id="WP_309863038.1">
    <property type="nucleotide sequence ID" value="NZ_JAVDQG010000002.1"/>
</dbReference>
<protein>
    <recommendedName>
        <fullName evidence="3">Antitoxin</fullName>
    </recommendedName>
</protein>
<reference evidence="1 2" key="1">
    <citation type="submission" date="2023-07" db="EMBL/GenBank/DDBJ databases">
        <title>Genomic Encyclopedia of Type Strains, Phase IV (KMG-IV): sequencing the most valuable type-strain genomes for metagenomic binning, comparative biology and taxonomic classification.</title>
        <authorList>
            <person name="Goeker M."/>
        </authorList>
    </citation>
    <scope>NUCLEOTIDE SEQUENCE [LARGE SCALE GENOMIC DNA]</scope>
    <source>
        <strain evidence="1 2">DSM 45903</strain>
    </source>
</reference>
<evidence type="ECO:0000313" key="2">
    <source>
        <dbReference type="Proteomes" id="UP001185012"/>
    </source>
</evidence>
<dbReference type="Proteomes" id="UP001185012">
    <property type="component" value="Unassembled WGS sequence"/>
</dbReference>
<comment type="caution">
    <text evidence="1">The sequence shown here is derived from an EMBL/GenBank/DDBJ whole genome shotgun (WGS) entry which is preliminary data.</text>
</comment>
<sequence length="70" mass="7905">MSIKKLKTVTFDMGDSRERELYRMLERRSDSFSDLVKALLFHRIYGDAPSAADDVADHGEAIRNSGLPFG</sequence>
<dbReference type="EMBL" id="JAVDQG010000002">
    <property type="protein sequence ID" value="MDR6224986.1"/>
    <property type="molecule type" value="Genomic_DNA"/>
</dbReference>
<proteinExistence type="predicted"/>
<evidence type="ECO:0000313" key="1">
    <source>
        <dbReference type="EMBL" id="MDR6224986.1"/>
    </source>
</evidence>
<accession>A0ABU1IJN6</accession>
<evidence type="ECO:0008006" key="3">
    <source>
        <dbReference type="Google" id="ProtNLM"/>
    </source>
</evidence>